<feature type="region of interest" description="Disordered" evidence="1">
    <location>
        <begin position="114"/>
        <end position="184"/>
    </location>
</feature>
<accession>A0A4U0RYD1</accession>
<proteinExistence type="predicted"/>
<evidence type="ECO:0000313" key="2">
    <source>
        <dbReference type="EMBL" id="TKA01402.1"/>
    </source>
</evidence>
<feature type="compositionally biased region" description="Basic residues" evidence="1">
    <location>
        <begin position="118"/>
        <end position="134"/>
    </location>
</feature>
<dbReference type="Proteomes" id="UP000305778">
    <property type="component" value="Unassembled WGS sequence"/>
</dbReference>
<dbReference type="AlphaFoldDB" id="A0A4U0RYD1"/>
<protein>
    <submittedName>
        <fullName evidence="2">Uncharacterized protein</fullName>
    </submittedName>
</protein>
<reference evidence="2 3" key="1">
    <citation type="submission" date="2019-04" db="EMBL/GenBank/DDBJ databases">
        <title>Streptomyces oryziradicis sp. nov., a novel actinomycete isolated from rhizosphere soil of rice (Oryza sativa L.).</title>
        <authorList>
            <person name="Li C."/>
        </authorList>
    </citation>
    <scope>NUCLEOTIDE SEQUENCE [LARGE SCALE GENOMIC DNA]</scope>
    <source>
        <strain evidence="2 3">NEAU-C40</strain>
    </source>
</reference>
<dbReference type="EMBL" id="SUMC01000073">
    <property type="protein sequence ID" value="TKA01402.1"/>
    <property type="molecule type" value="Genomic_DNA"/>
</dbReference>
<evidence type="ECO:0000313" key="3">
    <source>
        <dbReference type="Proteomes" id="UP000305778"/>
    </source>
</evidence>
<feature type="compositionally biased region" description="Low complexity" evidence="1">
    <location>
        <begin position="159"/>
        <end position="171"/>
    </location>
</feature>
<organism evidence="2 3">
    <name type="scientific">Actinacidiphila oryziradicis</name>
    <dbReference type="NCBI Taxonomy" id="2571141"/>
    <lineage>
        <taxon>Bacteria</taxon>
        <taxon>Bacillati</taxon>
        <taxon>Actinomycetota</taxon>
        <taxon>Actinomycetes</taxon>
        <taxon>Kitasatosporales</taxon>
        <taxon>Streptomycetaceae</taxon>
        <taxon>Actinacidiphila</taxon>
    </lineage>
</organism>
<feature type="region of interest" description="Disordered" evidence="1">
    <location>
        <begin position="243"/>
        <end position="266"/>
    </location>
</feature>
<evidence type="ECO:0000256" key="1">
    <source>
        <dbReference type="SAM" id="MobiDB-lite"/>
    </source>
</evidence>
<keyword evidence="3" id="KW-1185">Reference proteome</keyword>
<gene>
    <name evidence="2" type="ORF">FCI23_40760</name>
</gene>
<name>A0A4U0RYD1_9ACTN</name>
<comment type="caution">
    <text evidence="2">The sequence shown here is derived from an EMBL/GenBank/DDBJ whole genome shotgun (WGS) entry which is preliminary data.</text>
</comment>
<sequence length="317" mass="34979">MLADFRDRLAQSDRSDRLLNLALARIKEAGLVHERTLQRTDSTHVLGAVRDLTRLELVTEAVRSALEEIARTAPHLLAGLVDEAPHRCLVLATRPPPRRRRPPPRARALVHDQDRPVTVRHGRQAPPHGHRRPISAHPACPPGLPTRPAHPACPPGLPTRPAHPAWPAHRPGNPRRPAGMGRRQPRLHRVNTQVRQNVESREAGRWFISITDLTGLGNRVLAHLRLACRTACGCACRGRQPVVEPRGPRRAPNPAATSLPAAAPGMGDGGQMPTGRGRLHFLRGELVARRPLSVARGSIPTYGWQREQRRGVRCRSV</sequence>